<dbReference type="PANTHER" id="PTHR30204:SF97">
    <property type="entry name" value="MERR FAMILY REGULATORY PROTEIN"/>
    <property type="match status" value="1"/>
</dbReference>
<sequence length="116" mass="12528">MGSGNDGPTPIRDVADHFGLPLSTLHYWERRELVAPTRRAGQRWYDTEQLYRVALIKLRRTTGLIGVAPIAEMLGDGPGRAGPAGGRARVDRRMRAAAGGTGRGARLSEPSARLPV</sequence>
<protein>
    <submittedName>
        <fullName evidence="4">MerR HTH family regulatory protein</fullName>
    </submittedName>
</protein>
<dbReference type="Gene3D" id="1.10.1660.10">
    <property type="match status" value="1"/>
</dbReference>
<dbReference type="RefSeq" id="WP_208905880.1">
    <property type="nucleotide sequence ID" value="NZ_FNST01000002.1"/>
</dbReference>
<evidence type="ECO:0000313" key="5">
    <source>
        <dbReference type="Proteomes" id="UP000198609"/>
    </source>
</evidence>
<dbReference type="PROSITE" id="PS50937">
    <property type="entry name" value="HTH_MERR_2"/>
    <property type="match status" value="1"/>
</dbReference>
<dbReference type="EMBL" id="FNST01000002">
    <property type="protein sequence ID" value="SED33620.1"/>
    <property type="molecule type" value="Genomic_DNA"/>
</dbReference>
<dbReference type="InterPro" id="IPR000551">
    <property type="entry name" value="MerR-type_HTH_dom"/>
</dbReference>
<dbReference type="InterPro" id="IPR009061">
    <property type="entry name" value="DNA-bd_dom_put_sf"/>
</dbReference>
<keyword evidence="1" id="KW-0238">DNA-binding</keyword>
<evidence type="ECO:0000256" key="2">
    <source>
        <dbReference type="SAM" id="MobiDB-lite"/>
    </source>
</evidence>
<organism evidence="4 5">
    <name type="scientific">Streptomyces melanosporofaciens</name>
    <dbReference type="NCBI Taxonomy" id="67327"/>
    <lineage>
        <taxon>Bacteria</taxon>
        <taxon>Bacillati</taxon>
        <taxon>Actinomycetota</taxon>
        <taxon>Actinomycetes</taxon>
        <taxon>Kitasatosporales</taxon>
        <taxon>Streptomycetaceae</taxon>
        <taxon>Streptomyces</taxon>
        <taxon>Streptomyces violaceusniger group</taxon>
    </lineage>
</organism>
<dbReference type="InterPro" id="IPR047057">
    <property type="entry name" value="MerR_fam"/>
</dbReference>
<dbReference type="CDD" id="cd00592">
    <property type="entry name" value="HTH_MerR-like"/>
    <property type="match status" value="1"/>
</dbReference>
<dbReference type="Pfam" id="PF13411">
    <property type="entry name" value="MerR_1"/>
    <property type="match status" value="1"/>
</dbReference>
<evidence type="ECO:0000259" key="3">
    <source>
        <dbReference type="PROSITE" id="PS50937"/>
    </source>
</evidence>
<keyword evidence="5" id="KW-1185">Reference proteome</keyword>
<evidence type="ECO:0000256" key="1">
    <source>
        <dbReference type="ARBA" id="ARBA00023125"/>
    </source>
</evidence>
<name>A0A1H4ZWC7_STRMJ</name>
<dbReference type="AlphaFoldDB" id="A0A1H4ZWC7"/>
<dbReference type="GO" id="GO:0003677">
    <property type="term" value="F:DNA binding"/>
    <property type="evidence" value="ECO:0007669"/>
    <property type="project" value="UniProtKB-KW"/>
</dbReference>
<proteinExistence type="predicted"/>
<accession>A0A1H4ZWC7</accession>
<feature type="region of interest" description="Disordered" evidence="2">
    <location>
        <begin position="96"/>
        <end position="116"/>
    </location>
</feature>
<gene>
    <name evidence="4" type="ORF">SAMN04490356_8028</name>
</gene>
<dbReference type="PANTHER" id="PTHR30204">
    <property type="entry name" value="REDOX-CYCLING DRUG-SENSING TRANSCRIPTIONAL ACTIVATOR SOXR"/>
    <property type="match status" value="1"/>
</dbReference>
<evidence type="ECO:0000313" key="4">
    <source>
        <dbReference type="EMBL" id="SED33620.1"/>
    </source>
</evidence>
<feature type="domain" description="HTH merR-type" evidence="3">
    <location>
        <begin position="11"/>
        <end position="76"/>
    </location>
</feature>
<dbReference type="Proteomes" id="UP000198609">
    <property type="component" value="Unassembled WGS sequence"/>
</dbReference>
<dbReference type="SUPFAM" id="SSF46955">
    <property type="entry name" value="Putative DNA-binding domain"/>
    <property type="match status" value="1"/>
</dbReference>
<reference evidence="5" key="1">
    <citation type="submission" date="2016-10" db="EMBL/GenBank/DDBJ databases">
        <authorList>
            <person name="Varghese N."/>
            <person name="Submissions S."/>
        </authorList>
    </citation>
    <scope>NUCLEOTIDE SEQUENCE [LARGE SCALE GENOMIC DNA]</scope>
    <source>
        <strain evidence="5">DSM 40318</strain>
    </source>
</reference>
<dbReference type="GO" id="GO:0003700">
    <property type="term" value="F:DNA-binding transcription factor activity"/>
    <property type="evidence" value="ECO:0007669"/>
    <property type="project" value="InterPro"/>
</dbReference>
<dbReference type="SMART" id="SM00422">
    <property type="entry name" value="HTH_MERR"/>
    <property type="match status" value="1"/>
</dbReference>